<dbReference type="InterPro" id="IPR036979">
    <property type="entry name" value="CM_dom_sf"/>
</dbReference>
<dbReference type="GO" id="GO:0046417">
    <property type="term" value="P:chorismate metabolic process"/>
    <property type="evidence" value="ECO:0007669"/>
    <property type="project" value="InterPro"/>
</dbReference>
<protein>
    <recommendedName>
        <fullName evidence="1">Chorismate mutase domain-containing protein</fullName>
    </recommendedName>
</protein>
<dbReference type="InterPro" id="IPR036263">
    <property type="entry name" value="Chorismate_II_sf"/>
</dbReference>
<feature type="domain" description="Chorismate mutase" evidence="1">
    <location>
        <begin position="13"/>
        <end position="62"/>
    </location>
</feature>
<dbReference type="Pfam" id="PF01817">
    <property type="entry name" value="CM_2"/>
    <property type="match status" value="1"/>
</dbReference>
<dbReference type="SUPFAM" id="SSF48600">
    <property type="entry name" value="Chorismate mutase II"/>
    <property type="match status" value="1"/>
</dbReference>
<dbReference type="RefSeq" id="WP_143063131.1">
    <property type="nucleotide sequence ID" value="NZ_FNZK01000002.1"/>
</dbReference>
<evidence type="ECO:0000313" key="2">
    <source>
        <dbReference type="EMBL" id="SEI95983.1"/>
    </source>
</evidence>
<gene>
    <name evidence="2" type="ORF">SAMN05660742_10278</name>
</gene>
<dbReference type="AlphaFoldDB" id="A0A1H6UU84"/>
<dbReference type="GO" id="GO:0004106">
    <property type="term" value="F:chorismate mutase activity"/>
    <property type="evidence" value="ECO:0007669"/>
    <property type="project" value="InterPro"/>
</dbReference>
<organism evidence="2 3">
    <name type="scientific">Propionispira arboris</name>
    <dbReference type="NCBI Taxonomy" id="84035"/>
    <lineage>
        <taxon>Bacteria</taxon>
        <taxon>Bacillati</taxon>
        <taxon>Bacillota</taxon>
        <taxon>Negativicutes</taxon>
        <taxon>Selenomonadales</taxon>
        <taxon>Selenomonadaceae</taxon>
        <taxon>Propionispira</taxon>
    </lineage>
</organism>
<dbReference type="Proteomes" id="UP000199662">
    <property type="component" value="Unassembled WGS sequence"/>
</dbReference>
<evidence type="ECO:0000259" key="1">
    <source>
        <dbReference type="Pfam" id="PF01817"/>
    </source>
</evidence>
<dbReference type="EMBL" id="FNZK01000002">
    <property type="protein sequence ID" value="SEI95983.1"/>
    <property type="molecule type" value="Genomic_DNA"/>
</dbReference>
<proteinExistence type="predicted"/>
<keyword evidence="3" id="KW-1185">Reference proteome</keyword>
<sequence length="68" mass="8141">MKMDENCSSGVFKVNDADVWAEKRVEKVIEKVRRKAELYGADLDLVEMLYRDMIARFIQIEQKKFREK</sequence>
<name>A0A1H6UU84_9FIRM</name>
<reference evidence="2 3" key="1">
    <citation type="submission" date="2016-10" db="EMBL/GenBank/DDBJ databases">
        <authorList>
            <person name="de Groot N.N."/>
        </authorList>
    </citation>
    <scope>NUCLEOTIDE SEQUENCE [LARGE SCALE GENOMIC DNA]</scope>
    <source>
        <strain evidence="2 3">DSM 2179</strain>
    </source>
</reference>
<accession>A0A1H6UU84</accession>
<dbReference type="Gene3D" id="1.20.59.10">
    <property type="entry name" value="Chorismate mutase"/>
    <property type="match status" value="1"/>
</dbReference>
<evidence type="ECO:0000313" key="3">
    <source>
        <dbReference type="Proteomes" id="UP000199662"/>
    </source>
</evidence>
<dbReference type="InterPro" id="IPR002701">
    <property type="entry name" value="CM_II_prokaryot"/>
</dbReference>